<evidence type="ECO:0000256" key="7">
    <source>
        <dbReference type="ARBA" id="ARBA00033102"/>
    </source>
</evidence>
<reference evidence="10 11" key="1">
    <citation type="submission" date="2023-11" db="EMBL/GenBank/DDBJ databases">
        <title>A Novel Polar Bacteriovorax (B. antarcticus) Isolated from the Biocrust in Antarctica.</title>
        <authorList>
            <person name="Mun W."/>
            <person name="Choi S.Y."/>
            <person name="Mitchell R.J."/>
        </authorList>
    </citation>
    <scope>NUCLEOTIDE SEQUENCE [LARGE SCALE GENOMIC DNA]</scope>
    <source>
        <strain evidence="10 11">PP10</strain>
    </source>
</reference>
<dbReference type="SUPFAM" id="SSF51690">
    <property type="entry name" value="Nicotinate/Quinolinate PRTase C-terminal domain-like"/>
    <property type="match status" value="1"/>
</dbReference>
<evidence type="ECO:0000256" key="2">
    <source>
        <dbReference type="ARBA" id="ARBA00004893"/>
    </source>
</evidence>
<comment type="pathway">
    <text evidence="2">Cofactor biosynthesis; NAD(+) biosynthesis; nicotinate D-ribonucleotide from quinolinate: step 1/1.</text>
</comment>
<feature type="domain" description="Quinolinate phosphoribosyl transferase C-terminal" evidence="9">
    <location>
        <begin position="110"/>
        <end position="275"/>
    </location>
</feature>
<dbReference type="NCBIfam" id="TIGR00078">
    <property type="entry name" value="nadC"/>
    <property type="match status" value="1"/>
</dbReference>
<sequence>MSLQTLGFESDYARFFAEDDLQGNAFYLNQLPTDEVECILKIKSDVRLSGLPYFVGAFNYLGAKLDYKNFEQYEGKNYKKGEVITFKLPFAIALSGERIALNLLQQSTRISTFTEKFVAIAANKNTKILDTRKTTPGLRQLEKYAVRVGGAHNHRFSQSDAWMIKDNHKTFFGGLEGAWKYFQSMQTFYQNIIVEIHSLEELKLAFDLGVKNIMLDNFSQDDLRSAIAMKKPGVTYEVSGGVKLETLNDFLLDGIDVISIGALTHSAPHIDLSMKIRPVG</sequence>
<keyword evidence="6 8" id="KW-0328">Glycosyltransferase</keyword>
<dbReference type="InterPro" id="IPR036068">
    <property type="entry name" value="Nicotinate_pribotase-like_C"/>
</dbReference>
<dbReference type="InterPro" id="IPR013785">
    <property type="entry name" value="Aldolase_TIM"/>
</dbReference>
<proteinExistence type="inferred from homology"/>
<dbReference type="InterPro" id="IPR002638">
    <property type="entry name" value="Quinolinate_PRibosylTrfase_C"/>
</dbReference>
<evidence type="ECO:0000256" key="5">
    <source>
        <dbReference type="ARBA" id="ARBA00022642"/>
    </source>
</evidence>
<comment type="function">
    <text evidence="1">Involved in the catabolism of quinolinic acid (QA).</text>
</comment>
<dbReference type="EC" id="2.4.2.19" evidence="4"/>
<dbReference type="InterPro" id="IPR004393">
    <property type="entry name" value="NadC"/>
</dbReference>
<accession>A0ABU5VPT9</accession>
<comment type="similarity">
    <text evidence="3 8">Belongs to the NadC/ModD family.</text>
</comment>
<evidence type="ECO:0000256" key="1">
    <source>
        <dbReference type="ARBA" id="ARBA00003237"/>
    </source>
</evidence>
<evidence type="ECO:0000256" key="3">
    <source>
        <dbReference type="ARBA" id="ARBA00009400"/>
    </source>
</evidence>
<keyword evidence="8 10" id="KW-0808">Transferase</keyword>
<name>A0ABU5VPT9_9BACT</name>
<dbReference type="Proteomes" id="UP001302274">
    <property type="component" value="Unassembled WGS sequence"/>
</dbReference>
<protein>
    <recommendedName>
        <fullName evidence="4">nicotinate-nucleotide diphosphorylase (carboxylating)</fullName>
        <ecNumber evidence="4">2.4.2.19</ecNumber>
    </recommendedName>
    <alternativeName>
        <fullName evidence="7">Quinolinate phosphoribosyltransferase [decarboxylating]</fullName>
    </alternativeName>
</protein>
<dbReference type="Gene3D" id="3.20.20.70">
    <property type="entry name" value="Aldolase class I"/>
    <property type="match status" value="1"/>
</dbReference>
<evidence type="ECO:0000256" key="8">
    <source>
        <dbReference type="PIRNR" id="PIRNR006250"/>
    </source>
</evidence>
<gene>
    <name evidence="10" type="primary">nadC</name>
    <name evidence="10" type="ORF">SHI21_02530</name>
</gene>
<keyword evidence="5" id="KW-0662">Pyridine nucleotide biosynthesis</keyword>
<evidence type="ECO:0000313" key="11">
    <source>
        <dbReference type="Proteomes" id="UP001302274"/>
    </source>
</evidence>
<dbReference type="PANTHER" id="PTHR32179:SF3">
    <property type="entry name" value="NICOTINATE-NUCLEOTIDE PYROPHOSPHORYLASE [CARBOXYLATING]"/>
    <property type="match status" value="1"/>
</dbReference>
<dbReference type="SUPFAM" id="SSF54675">
    <property type="entry name" value="Nicotinate/Quinolinate PRTase N-terminal domain-like"/>
    <property type="match status" value="1"/>
</dbReference>
<keyword evidence="11" id="KW-1185">Reference proteome</keyword>
<dbReference type="RefSeq" id="WP_323574545.1">
    <property type="nucleotide sequence ID" value="NZ_JAYGJQ010000001.1"/>
</dbReference>
<evidence type="ECO:0000256" key="4">
    <source>
        <dbReference type="ARBA" id="ARBA00011944"/>
    </source>
</evidence>
<evidence type="ECO:0000259" key="9">
    <source>
        <dbReference type="Pfam" id="PF01729"/>
    </source>
</evidence>
<dbReference type="PANTHER" id="PTHR32179">
    <property type="entry name" value="NICOTINATE-NUCLEOTIDE PYROPHOSPHORYLASE [CARBOXYLATING]"/>
    <property type="match status" value="1"/>
</dbReference>
<dbReference type="InterPro" id="IPR027277">
    <property type="entry name" value="NadC/ModD"/>
</dbReference>
<evidence type="ECO:0000256" key="6">
    <source>
        <dbReference type="ARBA" id="ARBA00022676"/>
    </source>
</evidence>
<organism evidence="10 11">
    <name type="scientific">Bacteriovorax antarcticus</name>
    <dbReference type="NCBI Taxonomy" id="3088717"/>
    <lineage>
        <taxon>Bacteria</taxon>
        <taxon>Pseudomonadati</taxon>
        <taxon>Bdellovibrionota</taxon>
        <taxon>Bacteriovoracia</taxon>
        <taxon>Bacteriovoracales</taxon>
        <taxon>Bacteriovoracaceae</taxon>
        <taxon>Bacteriovorax</taxon>
    </lineage>
</organism>
<dbReference type="Pfam" id="PF01729">
    <property type="entry name" value="QRPTase_C"/>
    <property type="match status" value="1"/>
</dbReference>
<dbReference type="Gene3D" id="3.90.1170.20">
    <property type="entry name" value="Quinolinate phosphoribosyl transferase, N-terminal domain"/>
    <property type="match status" value="1"/>
</dbReference>
<dbReference type="InterPro" id="IPR037128">
    <property type="entry name" value="Quinolinate_PRibosylTase_N_sf"/>
</dbReference>
<dbReference type="EMBL" id="JAYGJQ010000001">
    <property type="protein sequence ID" value="MEA9355056.1"/>
    <property type="molecule type" value="Genomic_DNA"/>
</dbReference>
<dbReference type="GO" id="GO:0004514">
    <property type="term" value="F:nicotinate-nucleotide diphosphorylase (carboxylating) activity"/>
    <property type="evidence" value="ECO:0007669"/>
    <property type="project" value="UniProtKB-EC"/>
</dbReference>
<evidence type="ECO:0000313" key="10">
    <source>
        <dbReference type="EMBL" id="MEA9355056.1"/>
    </source>
</evidence>
<dbReference type="PIRSF" id="PIRSF006250">
    <property type="entry name" value="NadC_ModD"/>
    <property type="match status" value="1"/>
</dbReference>
<comment type="caution">
    <text evidence="10">The sequence shown here is derived from an EMBL/GenBank/DDBJ whole genome shotgun (WGS) entry which is preliminary data.</text>
</comment>